<dbReference type="InterPro" id="IPR051423">
    <property type="entry name" value="CD225/Dispanin"/>
</dbReference>
<keyword evidence="2" id="KW-0812">Transmembrane</keyword>
<keyword evidence="4" id="KW-1185">Reference proteome</keyword>
<keyword evidence="2" id="KW-1133">Transmembrane helix</keyword>
<dbReference type="OrthoDB" id="8826285at2759"/>
<feature type="region of interest" description="Disordered" evidence="1">
    <location>
        <begin position="43"/>
        <end position="86"/>
    </location>
</feature>
<dbReference type="Proteomes" id="UP000316079">
    <property type="component" value="Unassembled WGS sequence"/>
</dbReference>
<comment type="caution">
    <text evidence="3">The sequence shown here is derived from an EMBL/GenBank/DDBJ whole genome shotgun (WGS) entry which is preliminary data.</text>
</comment>
<name>A0A553RL37_9TELE</name>
<evidence type="ECO:0008006" key="5">
    <source>
        <dbReference type="Google" id="ProtNLM"/>
    </source>
</evidence>
<evidence type="ECO:0000256" key="2">
    <source>
        <dbReference type="SAM" id="Phobius"/>
    </source>
</evidence>
<dbReference type="PANTHER" id="PTHR14948:SF1">
    <property type="entry name" value="TRAFFICKING REGULATOR OF GLUT4 1"/>
    <property type="match status" value="1"/>
</dbReference>
<proteinExistence type="predicted"/>
<protein>
    <recommendedName>
        <fullName evidence="5">Trafficking regulator of GLUT4 (SLC2A4) 1b</fullName>
    </recommendedName>
</protein>
<evidence type="ECO:0000313" key="4">
    <source>
        <dbReference type="Proteomes" id="UP000316079"/>
    </source>
</evidence>
<organism evidence="3 4">
    <name type="scientific">Danionella cerebrum</name>
    <dbReference type="NCBI Taxonomy" id="2873325"/>
    <lineage>
        <taxon>Eukaryota</taxon>
        <taxon>Metazoa</taxon>
        <taxon>Chordata</taxon>
        <taxon>Craniata</taxon>
        <taxon>Vertebrata</taxon>
        <taxon>Euteleostomi</taxon>
        <taxon>Actinopterygii</taxon>
        <taxon>Neopterygii</taxon>
        <taxon>Teleostei</taxon>
        <taxon>Ostariophysi</taxon>
        <taxon>Cypriniformes</taxon>
        <taxon>Danionidae</taxon>
        <taxon>Danioninae</taxon>
        <taxon>Danionella</taxon>
    </lineage>
</organism>
<dbReference type="GO" id="GO:0016020">
    <property type="term" value="C:membrane"/>
    <property type="evidence" value="ECO:0007669"/>
    <property type="project" value="TreeGrafter"/>
</dbReference>
<dbReference type="STRING" id="623744.A0A553RL37"/>
<evidence type="ECO:0000313" key="3">
    <source>
        <dbReference type="EMBL" id="TRZ02900.1"/>
    </source>
</evidence>
<feature type="transmembrane region" description="Helical" evidence="2">
    <location>
        <begin position="91"/>
        <end position="114"/>
    </location>
</feature>
<feature type="non-terminal residue" evidence="3">
    <location>
        <position position="116"/>
    </location>
</feature>
<reference evidence="3 4" key="1">
    <citation type="journal article" date="2019" name="Sci. Data">
        <title>Hybrid genome assembly and annotation of Danionella translucida.</title>
        <authorList>
            <person name="Kadobianskyi M."/>
            <person name="Schulze L."/>
            <person name="Schuelke M."/>
            <person name="Judkewitz B."/>
        </authorList>
    </citation>
    <scope>NUCLEOTIDE SEQUENCE [LARGE SCALE GENOMIC DNA]</scope>
    <source>
        <strain evidence="3 4">Bolton</strain>
    </source>
</reference>
<feature type="compositionally biased region" description="Polar residues" evidence="1">
    <location>
        <begin position="56"/>
        <end position="67"/>
    </location>
</feature>
<dbReference type="AlphaFoldDB" id="A0A553RL37"/>
<gene>
    <name evidence="3" type="ORF">DNTS_033266</name>
</gene>
<dbReference type="PANTHER" id="PTHR14948">
    <property type="entry name" value="NG5"/>
    <property type="match status" value="1"/>
</dbReference>
<evidence type="ECO:0000256" key="1">
    <source>
        <dbReference type="SAM" id="MobiDB-lite"/>
    </source>
</evidence>
<sequence>MAINTDAPRAADAALHSSEFGDTQKLLDTSDKQLKRELSLAESETHLASYHEPQPGENTVVTESTMPRSESRVSFSRVSSPAPGGREPRSFMWMAVISCFCPAVPINIFALYFAHM</sequence>
<dbReference type="EMBL" id="SRMA01022584">
    <property type="protein sequence ID" value="TRZ02900.1"/>
    <property type="molecule type" value="Genomic_DNA"/>
</dbReference>
<accession>A0A553RL37</accession>
<keyword evidence="2" id="KW-0472">Membrane</keyword>